<dbReference type="FunFam" id="1.10.1040.10:FF:000017">
    <property type="entry name" value="2-dehydropantoate 2-reductase"/>
    <property type="match status" value="1"/>
</dbReference>
<dbReference type="Proteomes" id="UP000184693">
    <property type="component" value="Unassembled WGS sequence"/>
</dbReference>
<dbReference type="InterPro" id="IPR036291">
    <property type="entry name" value="NAD(P)-bd_dom_sf"/>
</dbReference>
<evidence type="ECO:0000256" key="11">
    <source>
        <dbReference type="RuleBase" id="RU362068"/>
    </source>
</evidence>
<dbReference type="InterPro" id="IPR003710">
    <property type="entry name" value="ApbA"/>
</dbReference>
<dbReference type="Pfam" id="PF08546">
    <property type="entry name" value="ApbA_C"/>
    <property type="match status" value="1"/>
</dbReference>
<dbReference type="SUPFAM" id="SSF51735">
    <property type="entry name" value="NAD(P)-binding Rossmann-fold domains"/>
    <property type="match status" value="1"/>
</dbReference>
<reference evidence="14 15" key="1">
    <citation type="submission" date="2016-11" db="EMBL/GenBank/DDBJ databases">
        <authorList>
            <person name="Jaros S."/>
            <person name="Januszkiewicz K."/>
            <person name="Wedrychowicz H."/>
        </authorList>
    </citation>
    <scope>NUCLEOTIDE SEQUENCE [LARGE SCALE GENOMIC DNA]</scope>
    <source>
        <strain evidence="14 15">GAS86</strain>
    </source>
</reference>
<evidence type="ECO:0000313" key="15">
    <source>
        <dbReference type="Proteomes" id="UP000184693"/>
    </source>
</evidence>
<dbReference type="FunFam" id="3.40.50.720:FF:000307">
    <property type="entry name" value="2-dehydropantoate 2-reductase"/>
    <property type="match status" value="1"/>
</dbReference>
<dbReference type="AlphaFoldDB" id="A0A1N6K1Y5"/>
<evidence type="ECO:0000313" key="14">
    <source>
        <dbReference type="EMBL" id="SIO50598.1"/>
    </source>
</evidence>
<dbReference type="PANTHER" id="PTHR21708:SF26">
    <property type="entry name" value="2-DEHYDROPANTOATE 2-REDUCTASE"/>
    <property type="match status" value="1"/>
</dbReference>
<dbReference type="InterPro" id="IPR013752">
    <property type="entry name" value="KPA_reductase"/>
</dbReference>
<comment type="catalytic activity">
    <reaction evidence="10 11">
        <text>(R)-pantoate + NADP(+) = 2-dehydropantoate + NADPH + H(+)</text>
        <dbReference type="Rhea" id="RHEA:16233"/>
        <dbReference type="ChEBI" id="CHEBI:11561"/>
        <dbReference type="ChEBI" id="CHEBI:15378"/>
        <dbReference type="ChEBI" id="CHEBI:15980"/>
        <dbReference type="ChEBI" id="CHEBI:57783"/>
        <dbReference type="ChEBI" id="CHEBI:58349"/>
        <dbReference type="EC" id="1.1.1.169"/>
    </reaction>
</comment>
<dbReference type="GO" id="GO:0008677">
    <property type="term" value="F:2-dehydropantoate 2-reductase activity"/>
    <property type="evidence" value="ECO:0007669"/>
    <property type="project" value="UniProtKB-EC"/>
</dbReference>
<feature type="domain" description="Ketopantoate reductase N-terminal" evidence="12">
    <location>
        <begin position="3"/>
        <end position="152"/>
    </location>
</feature>
<dbReference type="Gene3D" id="1.10.1040.10">
    <property type="entry name" value="N-(1-d-carboxylethyl)-l-norvaline Dehydrogenase, domain 2"/>
    <property type="match status" value="1"/>
</dbReference>
<dbReference type="Pfam" id="PF02558">
    <property type="entry name" value="ApbA"/>
    <property type="match status" value="1"/>
</dbReference>
<protein>
    <recommendedName>
        <fullName evidence="5 11">2-dehydropantoate 2-reductase</fullName>
        <ecNumber evidence="4 11">1.1.1.169</ecNumber>
    </recommendedName>
    <alternativeName>
        <fullName evidence="9 11">Ketopantoate reductase</fullName>
    </alternativeName>
</protein>
<dbReference type="InterPro" id="IPR008927">
    <property type="entry name" value="6-PGluconate_DH-like_C_sf"/>
</dbReference>
<comment type="similarity">
    <text evidence="3 11">Belongs to the ketopantoate reductase family.</text>
</comment>
<organism evidence="14 15">
    <name type="scientific">Paraburkholderia phenazinium</name>
    <dbReference type="NCBI Taxonomy" id="60549"/>
    <lineage>
        <taxon>Bacteria</taxon>
        <taxon>Pseudomonadati</taxon>
        <taxon>Pseudomonadota</taxon>
        <taxon>Betaproteobacteria</taxon>
        <taxon>Burkholderiales</taxon>
        <taxon>Burkholderiaceae</taxon>
        <taxon>Paraburkholderia</taxon>
    </lineage>
</organism>
<evidence type="ECO:0000256" key="7">
    <source>
        <dbReference type="ARBA" id="ARBA00022857"/>
    </source>
</evidence>
<sequence>MRILVVGAGAVGGYFGGRLVQAGRDVTFLVRAGRAEELRRAGLVIKSAHGDATLRDVKTVQTGDTAEPFDLVVLSCKAYNLDDAIASFEPFVGSSTVIMPLLNGMRHIDILTQKFGATRVLGGQCFIAATLNREREIVHLNESQAISFGELEGGLSERVRAIGEVMSGAGFDVATSDNILLGMWEKWVFLATLAASTCLFRGAVADILSAPDGRRVIEGVLGECRAVAEHNGFSMGPKFDARANQTLFTPSPLTASMLRDVENHARTEADHILGDLIQRGGSAQQRDSGLSLLRIAYSHLKAYEARQARTAE</sequence>
<evidence type="ECO:0000256" key="9">
    <source>
        <dbReference type="ARBA" id="ARBA00032024"/>
    </source>
</evidence>
<comment type="function">
    <text evidence="1 11">Catalyzes the NADPH-dependent reduction of ketopantoate into pantoic acid.</text>
</comment>
<evidence type="ECO:0000259" key="12">
    <source>
        <dbReference type="Pfam" id="PF02558"/>
    </source>
</evidence>
<dbReference type="Gene3D" id="3.40.50.720">
    <property type="entry name" value="NAD(P)-binding Rossmann-like Domain"/>
    <property type="match status" value="1"/>
</dbReference>
<evidence type="ECO:0000256" key="8">
    <source>
        <dbReference type="ARBA" id="ARBA00023002"/>
    </source>
</evidence>
<dbReference type="OrthoDB" id="9796561at2"/>
<dbReference type="GO" id="GO:0015940">
    <property type="term" value="P:pantothenate biosynthetic process"/>
    <property type="evidence" value="ECO:0007669"/>
    <property type="project" value="UniProtKB-UniPathway"/>
</dbReference>
<dbReference type="EMBL" id="FSRM01000002">
    <property type="protein sequence ID" value="SIO50598.1"/>
    <property type="molecule type" value="Genomic_DNA"/>
</dbReference>
<evidence type="ECO:0000256" key="10">
    <source>
        <dbReference type="ARBA" id="ARBA00048793"/>
    </source>
</evidence>
<dbReference type="NCBIfam" id="TIGR00745">
    <property type="entry name" value="apbA_panE"/>
    <property type="match status" value="1"/>
</dbReference>
<evidence type="ECO:0000256" key="4">
    <source>
        <dbReference type="ARBA" id="ARBA00013014"/>
    </source>
</evidence>
<dbReference type="EC" id="1.1.1.169" evidence="4 11"/>
<dbReference type="InterPro" id="IPR051402">
    <property type="entry name" value="KPR-Related"/>
</dbReference>
<keyword evidence="7 11" id="KW-0521">NADP</keyword>
<dbReference type="GO" id="GO:0005737">
    <property type="term" value="C:cytoplasm"/>
    <property type="evidence" value="ECO:0007669"/>
    <property type="project" value="TreeGrafter"/>
</dbReference>
<comment type="pathway">
    <text evidence="2 11">Cofactor biosynthesis; (R)-pantothenate biosynthesis; (R)-pantoate from 3-methyl-2-oxobutanoate: step 2/2.</text>
</comment>
<evidence type="ECO:0000256" key="2">
    <source>
        <dbReference type="ARBA" id="ARBA00004994"/>
    </source>
</evidence>
<name>A0A1N6K1Y5_9BURK</name>
<gene>
    <name evidence="14" type="ORF">SAMN05444168_5797</name>
</gene>
<dbReference type="RefSeq" id="WP_074267725.1">
    <property type="nucleotide sequence ID" value="NZ_FSRM01000002.1"/>
</dbReference>
<dbReference type="SUPFAM" id="SSF48179">
    <property type="entry name" value="6-phosphogluconate dehydrogenase C-terminal domain-like"/>
    <property type="match status" value="1"/>
</dbReference>
<dbReference type="InterPro" id="IPR013328">
    <property type="entry name" value="6PGD_dom2"/>
</dbReference>
<dbReference type="PANTHER" id="PTHR21708">
    <property type="entry name" value="PROBABLE 2-DEHYDROPANTOATE 2-REDUCTASE"/>
    <property type="match status" value="1"/>
</dbReference>
<evidence type="ECO:0000256" key="6">
    <source>
        <dbReference type="ARBA" id="ARBA00022655"/>
    </source>
</evidence>
<evidence type="ECO:0000256" key="3">
    <source>
        <dbReference type="ARBA" id="ARBA00007870"/>
    </source>
</evidence>
<dbReference type="UniPathway" id="UPA00028">
    <property type="reaction ID" value="UER00004"/>
</dbReference>
<feature type="domain" description="Ketopantoate reductase C-terminal" evidence="13">
    <location>
        <begin position="178"/>
        <end position="303"/>
    </location>
</feature>
<keyword evidence="6 11" id="KW-0566">Pantothenate biosynthesis</keyword>
<dbReference type="NCBIfam" id="NF005094">
    <property type="entry name" value="PRK06522.2-5"/>
    <property type="match status" value="1"/>
</dbReference>
<evidence type="ECO:0000259" key="13">
    <source>
        <dbReference type="Pfam" id="PF08546"/>
    </source>
</evidence>
<evidence type="ECO:0000256" key="5">
    <source>
        <dbReference type="ARBA" id="ARBA00019465"/>
    </source>
</evidence>
<dbReference type="InterPro" id="IPR013332">
    <property type="entry name" value="KPR_N"/>
</dbReference>
<evidence type="ECO:0000256" key="1">
    <source>
        <dbReference type="ARBA" id="ARBA00002919"/>
    </source>
</evidence>
<keyword evidence="8 11" id="KW-0560">Oxidoreductase</keyword>
<accession>A0A1N6K1Y5</accession>
<proteinExistence type="inferred from homology"/>